<evidence type="ECO:0000313" key="8">
    <source>
        <dbReference type="Proteomes" id="UP001366060"/>
    </source>
</evidence>
<dbReference type="PIRSF" id="PIRSF029038">
    <property type="entry name" value="Mtase_YbiN_prd"/>
    <property type="match status" value="1"/>
</dbReference>
<comment type="subcellular location">
    <subcellularLocation>
        <location evidence="6">Cytoplasm</location>
    </subcellularLocation>
</comment>
<gene>
    <name evidence="6 7" type="primary">rlmF</name>
    <name evidence="7" type="ORF">V6255_06865</name>
</gene>
<evidence type="ECO:0000256" key="4">
    <source>
        <dbReference type="ARBA" id="ARBA00022679"/>
    </source>
</evidence>
<evidence type="ECO:0000256" key="5">
    <source>
        <dbReference type="ARBA" id="ARBA00022691"/>
    </source>
</evidence>
<keyword evidence="4 6" id="KW-0808">Transferase</keyword>
<comment type="caution">
    <text evidence="7">The sequence shown here is derived from an EMBL/GenBank/DDBJ whole genome shotgun (WGS) entry which is preliminary data.</text>
</comment>
<dbReference type="RefSeq" id="WP_341627486.1">
    <property type="nucleotide sequence ID" value="NZ_JBAKBA010000012.1"/>
</dbReference>
<dbReference type="Gene3D" id="3.40.50.150">
    <property type="entry name" value="Vaccinia Virus protein VP39"/>
    <property type="match status" value="1"/>
</dbReference>
<dbReference type="PANTHER" id="PTHR13393:SF0">
    <property type="entry name" value="RNA N6-ADENOSINE-METHYLTRANSFERASE METTL16"/>
    <property type="match status" value="1"/>
</dbReference>
<dbReference type="EMBL" id="JBAKBA010000012">
    <property type="protein sequence ID" value="MEL0658862.1"/>
    <property type="molecule type" value="Genomic_DNA"/>
</dbReference>
<keyword evidence="3 6" id="KW-0489">Methyltransferase</keyword>
<dbReference type="EC" id="2.1.1.181" evidence="6"/>
<comment type="function">
    <text evidence="6">Specifically methylates the adenine in position 1618 of 23S rRNA.</text>
</comment>
<dbReference type="InterPro" id="IPR029063">
    <property type="entry name" value="SAM-dependent_MTases_sf"/>
</dbReference>
<keyword evidence="5 6" id="KW-0949">S-adenosyl-L-methionine</keyword>
<evidence type="ECO:0000256" key="2">
    <source>
        <dbReference type="ARBA" id="ARBA00022552"/>
    </source>
</evidence>
<proteinExistence type="inferred from homology"/>
<comment type="similarity">
    <text evidence="6">Belongs to the methyltransferase superfamily. METTL16/RlmF family.</text>
</comment>
<dbReference type="PANTHER" id="PTHR13393">
    <property type="entry name" value="SAM-DEPENDENT METHYLTRANSFERASE"/>
    <property type="match status" value="1"/>
</dbReference>
<evidence type="ECO:0000313" key="7">
    <source>
        <dbReference type="EMBL" id="MEL0658862.1"/>
    </source>
</evidence>
<accession>A0ABU9HAH1</accession>
<dbReference type="Pfam" id="PF05971">
    <property type="entry name" value="Methyltransf_10"/>
    <property type="match status" value="1"/>
</dbReference>
<evidence type="ECO:0000256" key="1">
    <source>
        <dbReference type="ARBA" id="ARBA00022490"/>
    </source>
</evidence>
<dbReference type="GO" id="GO:0052907">
    <property type="term" value="F:23S rRNA (adenine(1618)-N(6))-methyltransferase activity"/>
    <property type="evidence" value="ECO:0007669"/>
    <property type="project" value="UniProtKB-EC"/>
</dbReference>
<name>A0ABU9HAH1_9GAMM</name>
<dbReference type="CDD" id="cd02440">
    <property type="entry name" value="AdoMet_MTases"/>
    <property type="match status" value="1"/>
</dbReference>
<dbReference type="SUPFAM" id="SSF53335">
    <property type="entry name" value="S-adenosyl-L-methionine-dependent methyltransferases"/>
    <property type="match status" value="1"/>
</dbReference>
<dbReference type="HAMAP" id="MF_01848">
    <property type="entry name" value="23SrRNA_methyltr_F"/>
    <property type="match status" value="1"/>
</dbReference>
<dbReference type="InterPro" id="IPR010286">
    <property type="entry name" value="METTL16/RlmF"/>
</dbReference>
<keyword evidence="1 6" id="KW-0963">Cytoplasm</keyword>
<reference evidence="7 8" key="1">
    <citation type="submission" date="2024-02" db="EMBL/GenBank/DDBJ databases">
        <title>Bacteria isolated from the canopy kelp, Nereocystis luetkeana.</title>
        <authorList>
            <person name="Pfister C.A."/>
            <person name="Younker I.T."/>
            <person name="Light S.H."/>
        </authorList>
    </citation>
    <scope>NUCLEOTIDE SEQUENCE [LARGE SCALE GENOMIC DNA]</scope>
    <source>
        <strain evidence="7 8">TI.2.07</strain>
    </source>
</reference>
<organism evidence="7 8">
    <name type="scientific">Psychromonas arctica</name>
    <dbReference type="NCBI Taxonomy" id="168275"/>
    <lineage>
        <taxon>Bacteria</taxon>
        <taxon>Pseudomonadati</taxon>
        <taxon>Pseudomonadota</taxon>
        <taxon>Gammaproteobacteria</taxon>
        <taxon>Alteromonadales</taxon>
        <taxon>Psychromonadaceae</taxon>
        <taxon>Psychromonas</taxon>
    </lineage>
</organism>
<evidence type="ECO:0000256" key="6">
    <source>
        <dbReference type="HAMAP-Rule" id="MF_01848"/>
    </source>
</evidence>
<dbReference type="Proteomes" id="UP001366060">
    <property type="component" value="Unassembled WGS sequence"/>
</dbReference>
<protein>
    <recommendedName>
        <fullName evidence="6">Ribosomal RNA large subunit methyltransferase F</fullName>
        <ecNumber evidence="6">2.1.1.181</ecNumber>
    </recommendedName>
    <alternativeName>
        <fullName evidence="6">23S rRNA mA1618 methyltransferase</fullName>
    </alternativeName>
    <alternativeName>
        <fullName evidence="6">rRNA adenine N-6-methyltransferase</fullName>
    </alternativeName>
</protein>
<sequence length="332" mass="36490">MNKKLNTAKNAANVKIGKGALHPRNKHVGQYDFPTLIAACPELAPYVINNPRGDFTINFSDAQSVLLLNKALLAHFYNISFWQIPPGYLCPPIPGRVDYIHYIADLLSESFNGNIPAGSQIKGLDIGCGANCIYPILGSRSYDWSFVGSDIDAIAVKTASLLVSANKNISKKIIIRQQKNAQHILSGIVKKGDRFAFTMCNPPFHSSMEEASAGSLLKQKNLSKKSKVANTVNKDASTPTLNFAGQAHELSCAGGEIAFVKQMAIESLLVKNNVCWFTCLLSKSENVSPLKKLLEKQNTQQVKVIEMSQGHKISRFIAWTYLDVEQQKAFFA</sequence>
<keyword evidence="2 6" id="KW-0698">rRNA processing</keyword>
<evidence type="ECO:0000256" key="3">
    <source>
        <dbReference type="ARBA" id="ARBA00022603"/>
    </source>
</evidence>
<comment type="catalytic activity">
    <reaction evidence="6">
        <text>adenosine(1618) in 23S rRNA + S-adenosyl-L-methionine = N(6)-methyladenosine(1618) in 23S rRNA + S-adenosyl-L-homocysteine + H(+)</text>
        <dbReference type="Rhea" id="RHEA:16497"/>
        <dbReference type="Rhea" id="RHEA-COMP:10229"/>
        <dbReference type="Rhea" id="RHEA-COMP:10231"/>
        <dbReference type="ChEBI" id="CHEBI:15378"/>
        <dbReference type="ChEBI" id="CHEBI:57856"/>
        <dbReference type="ChEBI" id="CHEBI:59789"/>
        <dbReference type="ChEBI" id="CHEBI:74411"/>
        <dbReference type="ChEBI" id="CHEBI:74449"/>
        <dbReference type="EC" id="2.1.1.181"/>
    </reaction>
</comment>
<keyword evidence="8" id="KW-1185">Reference proteome</keyword>
<dbReference type="NCBIfam" id="NF008725">
    <property type="entry name" value="PRK11727.1"/>
    <property type="match status" value="1"/>
</dbReference>
<dbReference type="InterPro" id="IPR016909">
    <property type="entry name" value="rRNA_lsu_MeTfrase_F"/>
</dbReference>